<organism evidence="3 4">
    <name type="scientific">Cryptolaemus montrouzieri</name>
    <dbReference type="NCBI Taxonomy" id="559131"/>
    <lineage>
        <taxon>Eukaryota</taxon>
        <taxon>Metazoa</taxon>
        <taxon>Ecdysozoa</taxon>
        <taxon>Arthropoda</taxon>
        <taxon>Hexapoda</taxon>
        <taxon>Insecta</taxon>
        <taxon>Pterygota</taxon>
        <taxon>Neoptera</taxon>
        <taxon>Endopterygota</taxon>
        <taxon>Coleoptera</taxon>
        <taxon>Polyphaga</taxon>
        <taxon>Cucujiformia</taxon>
        <taxon>Coccinelloidea</taxon>
        <taxon>Coccinellidae</taxon>
        <taxon>Scymninae</taxon>
        <taxon>Scymnini</taxon>
        <taxon>Cryptolaemus</taxon>
    </lineage>
</organism>
<keyword evidence="2" id="KW-0472">Membrane</keyword>
<name>A0ABD2PG27_9CUCU</name>
<dbReference type="Proteomes" id="UP001516400">
    <property type="component" value="Unassembled WGS sequence"/>
</dbReference>
<comment type="caution">
    <text evidence="3">The sequence shown here is derived from an EMBL/GenBank/DDBJ whole genome shotgun (WGS) entry which is preliminary data.</text>
</comment>
<feature type="region of interest" description="Disordered" evidence="1">
    <location>
        <begin position="317"/>
        <end position="402"/>
    </location>
</feature>
<evidence type="ECO:0000256" key="1">
    <source>
        <dbReference type="SAM" id="MobiDB-lite"/>
    </source>
</evidence>
<keyword evidence="4" id="KW-1185">Reference proteome</keyword>
<keyword evidence="2" id="KW-1133">Transmembrane helix</keyword>
<evidence type="ECO:0000256" key="2">
    <source>
        <dbReference type="SAM" id="Phobius"/>
    </source>
</evidence>
<evidence type="ECO:0000313" key="3">
    <source>
        <dbReference type="EMBL" id="KAL3289948.1"/>
    </source>
</evidence>
<feature type="compositionally biased region" description="Acidic residues" evidence="1">
    <location>
        <begin position="386"/>
        <end position="395"/>
    </location>
</feature>
<dbReference type="EMBL" id="JABFTP020000186">
    <property type="protein sequence ID" value="KAL3289948.1"/>
    <property type="molecule type" value="Genomic_DNA"/>
</dbReference>
<sequence length="421" mass="48252">MIYYAECCETKKIYNDITGSKLLLDEDLDFILMQCSSEKKNKFFKGVVVAGLALTTTLFFVSKGRTELGIIAYPVISTLTYTLYKKVQYFILRKQIQKLIEAFKNLVLLHKETTDFVKSFQDQVREPFFKIAKLEVADLIQSLILLEQSVVISMKEVICELHVEFKFNNLDLDIADLEQLTIFSDKTETIKESLDYIHMQSTEDFRALEPVVESVAQELYQCYCSTGDLKKLLEVINRNRRRAIESDLSEDQSEEEVTENLLVENLTMPSEDTSSQDLVYQQFQSGYEGDENEEELEQSHEQSELLLELRQSDEFKKRERSFNTVKSSKSKSSEDSSTQTPSALTRCIVSPISSTSSTPYPEIPLPPPPPPALENEGSLYFSAQTEEPEEEDDEPISNLQISLQSVLQKMQISPNNEEQFE</sequence>
<proteinExistence type="predicted"/>
<feature type="compositionally biased region" description="Low complexity" evidence="1">
    <location>
        <begin position="350"/>
        <end position="360"/>
    </location>
</feature>
<protein>
    <submittedName>
        <fullName evidence="3">Uncharacterized protein</fullName>
    </submittedName>
</protein>
<accession>A0ABD2PG27</accession>
<feature type="transmembrane region" description="Helical" evidence="2">
    <location>
        <begin position="43"/>
        <end position="62"/>
    </location>
</feature>
<feature type="compositionally biased region" description="Pro residues" evidence="1">
    <location>
        <begin position="361"/>
        <end position="372"/>
    </location>
</feature>
<keyword evidence="2" id="KW-0812">Transmembrane</keyword>
<dbReference type="AlphaFoldDB" id="A0ABD2PG27"/>
<reference evidence="3 4" key="1">
    <citation type="journal article" date="2021" name="BMC Biol.">
        <title>Horizontally acquired antibacterial genes associated with adaptive radiation of ladybird beetles.</title>
        <authorList>
            <person name="Li H.S."/>
            <person name="Tang X.F."/>
            <person name="Huang Y.H."/>
            <person name="Xu Z.Y."/>
            <person name="Chen M.L."/>
            <person name="Du X.Y."/>
            <person name="Qiu B.Y."/>
            <person name="Chen P.T."/>
            <person name="Zhang W."/>
            <person name="Slipinski A."/>
            <person name="Escalona H.E."/>
            <person name="Waterhouse R.M."/>
            <person name="Zwick A."/>
            <person name="Pang H."/>
        </authorList>
    </citation>
    <scope>NUCLEOTIDE SEQUENCE [LARGE SCALE GENOMIC DNA]</scope>
    <source>
        <strain evidence="3">SYSU2018</strain>
    </source>
</reference>
<evidence type="ECO:0000313" key="4">
    <source>
        <dbReference type="Proteomes" id="UP001516400"/>
    </source>
</evidence>
<gene>
    <name evidence="3" type="ORF">HHI36_023331</name>
</gene>